<feature type="domain" description="Integrase catalytic" evidence="22">
    <location>
        <begin position="1106"/>
        <end position="1265"/>
    </location>
</feature>
<evidence type="ECO:0000256" key="4">
    <source>
        <dbReference type="ARBA" id="ARBA00022695"/>
    </source>
</evidence>
<feature type="region of interest" description="Disordered" evidence="19">
    <location>
        <begin position="783"/>
        <end position="805"/>
    </location>
</feature>
<evidence type="ECO:0000256" key="17">
    <source>
        <dbReference type="ARBA" id="ARBA00023242"/>
    </source>
</evidence>
<evidence type="ECO:0000256" key="8">
    <source>
        <dbReference type="ARBA" id="ARBA00022759"/>
    </source>
</evidence>
<dbReference type="SMART" id="SM00298">
    <property type="entry name" value="CHROMO"/>
    <property type="match status" value="1"/>
</dbReference>
<feature type="region of interest" description="Disordered" evidence="19">
    <location>
        <begin position="273"/>
        <end position="309"/>
    </location>
</feature>
<name>A0A4Y9XV84_9APHY</name>
<keyword evidence="4" id="KW-0548">Nucleotidyltransferase</keyword>
<dbReference type="CDD" id="cd09274">
    <property type="entry name" value="RNase_HI_RT_Ty3"/>
    <property type="match status" value="1"/>
</dbReference>
<evidence type="ECO:0000256" key="5">
    <source>
        <dbReference type="ARBA" id="ARBA00022722"/>
    </source>
</evidence>
<dbReference type="InterPro" id="IPR012337">
    <property type="entry name" value="RNaseH-like_sf"/>
</dbReference>
<gene>
    <name evidence="23" type="ORF">EVJ58_g10011</name>
</gene>
<dbReference type="CDD" id="cd00024">
    <property type="entry name" value="CD_CSD"/>
    <property type="match status" value="1"/>
</dbReference>
<comment type="subcellular location">
    <subcellularLocation>
        <location evidence="1">Nucleus</location>
    </subcellularLocation>
</comment>
<keyword evidence="16" id="KW-0233">DNA recombination</keyword>
<dbReference type="Pfam" id="PF17921">
    <property type="entry name" value="Integrase_H2C2"/>
    <property type="match status" value="1"/>
</dbReference>
<dbReference type="PROSITE" id="PS50878">
    <property type="entry name" value="RT_POL"/>
    <property type="match status" value="1"/>
</dbReference>
<dbReference type="InterPro" id="IPR001584">
    <property type="entry name" value="Integrase_cat-core"/>
</dbReference>
<keyword evidence="12" id="KW-0229">DNA integration</keyword>
<keyword evidence="5" id="KW-0540">Nuclease</keyword>
<dbReference type="STRING" id="34475.A0A4Y9XV84"/>
<keyword evidence="18" id="KW-0511">Multifunctional enzyme</keyword>
<dbReference type="InterPro" id="IPR036397">
    <property type="entry name" value="RNaseH_sf"/>
</dbReference>
<evidence type="ECO:0000256" key="19">
    <source>
        <dbReference type="SAM" id="MobiDB-lite"/>
    </source>
</evidence>
<protein>
    <recommendedName>
        <fullName evidence="25">Reverse transcriptase</fullName>
    </recommendedName>
</protein>
<dbReference type="CDD" id="cd01647">
    <property type="entry name" value="RT_LTR"/>
    <property type="match status" value="1"/>
</dbReference>
<dbReference type="Pfam" id="PF17917">
    <property type="entry name" value="RT_RNaseH"/>
    <property type="match status" value="1"/>
</dbReference>
<dbReference type="Pfam" id="PF17919">
    <property type="entry name" value="RT_RNaseH_2"/>
    <property type="match status" value="1"/>
</dbReference>
<organism evidence="23 24">
    <name type="scientific">Rhodofomes roseus</name>
    <dbReference type="NCBI Taxonomy" id="34475"/>
    <lineage>
        <taxon>Eukaryota</taxon>
        <taxon>Fungi</taxon>
        <taxon>Dikarya</taxon>
        <taxon>Basidiomycota</taxon>
        <taxon>Agaricomycotina</taxon>
        <taxon>Agaricomycetes</taxon>
        <taxon>Polyporales</taxon>
        <taxon>Rhodofomes</taxon>
    </lineage>
</organism>
<dbReference type="PROSITE" id="PS50013">
    <property type="entry name" value="CHROMO_2"/>
    <property type="match status" value="1"/>
</dbReference>
<evidence type="ECO:0000313" key="23">
    <source>
        <dbReference type="EMBL" id="TFY52449.1"/>
    </source>
</evidence>
<feature type="compositionally biased region" description="Basic and acidic residues" evidence="19">
    <location>
        <begin position="923"/>
        <end position="932"/>
    </location>
</feature>
<accession>A0A4Y9XV84</accession>
<evidence type="ECO:0000256" key="3">
    <source>
        <dbReference type="ARBA" id="ARBA00022679"/>
    </source>
</evidence>
<evidence type="ECO:0000256" key="14">
    <source>
        <dbReference type="ARBA" id="ARBA00022932"/>
    </source>
</evidence>
<evidence type="ECO:0000256" key="2">
    <source>
        <dbReference type="ARBA" id="ARBA00022670"/>
    </source>
</evidence>
<keyword evidence="6" id="KW-0479">Metal-binding</keyword>
<dbReference type="GO" id="GO:0015074">
    <property type="term" value="P:DNA integration"/>
    <property type="evidence" value="ECO:0007669"/>
    <property type="project" value="UniProtKB-KW"/>
</dbReference>
<dbReference type="Pfam" id="PF24626">
    <property type="entry name" value="SH3_Tf2-1"/>
    <property type="match status" value="1"/>
</dbReference>
<feature type="region of interest" description="Disordered" evidence="19">
    <location>
        <begin position="867"/>
        <end position="955"/>
    </location>
</feature>
<evidence type="ECO:0000256" key="16">
    <source>
        <dbReference type="ARBA" id="ARBA00023172"/>
    </source>
</evidence>
<evidence type="ECO:0000256" key="7">
    <source>
        <dbReference type="ARBA" id="ARBA00022750"/>
    </source>
</evidence>
<dbReference type="PANTHER" id="PTHR37984:SF5">
    <property type="entry name" value="PROTEIN NYNRIN-LIKE"/>
    <property type="match status" value="1"/>
</dbReference>
<dbReference type="PROSITE" id="PS00598">
    <property type="entry name" value="CHROMO_1"/>
    <property type="match status" value="1"/>
</dbReference>
<evidence type="ECO:0000259" key="20">
    <source>
        <dbReference type="PROSITE" id="PS50013"/>
    </source>
</evidence>
<dbReference type="GO" id="GO:0046872">
    <property type="term" value="F:metal ion binding"/>
    <property type="evidence" value="ECO:0007669"/>
    <property type="project" value="UniProtKB-KW"/>
</dbReference>
<dbReference type="InterPro" id="IPR050951">
    <property type="entry name" value="Retrovirus_Pol_polyprotein"/>
</dbReference>
<dbReference type="PROSITE" id="PS50994">
    <property type="entry name" value="INTEGRASE"/>
    <property type="match status" value="1"/>
</dbReference>
<dbReference type="InterPro" id="IPR041577">
    <property type="entry name" value="RT_RNaseH_2"/>
</dbReference>
<dbReference type="Gene3D" id="3.30.420.10">
    <property type="entry name" value="Ribonuclease H-like superfamily/Ribonuclease H"/>
    <property type="match status" value="1"/>
</dbReference>
<dbReference type="FunFam" id="3.30.70.270:FF:000020">
    <property type="entry name" value="Transposon Tf2-6 polyprotein-like Protein"/>
    <property type="match status" value="1"/>
</dbReference>
<evidence type="ECO:0000313" key="24">
    <source>
        <dbReference type="Proteomes" id="UP000298390"/>
    </source>
</evidence>
<keyword evidence="8" id="KW-0255">Endonuclease</keyword>
<dbReference type="CDD" id="cd00303">
    <property type="entry name" value="retropepsin_like"/>
    <property type="match status" value="1"/>
</dbReference>
<evidence type="ECO:0000256" key="6">
    <source>
        <dbReference type="ARBA" id="ARBA00022723"/>
    </source>
</evidence>
<dbReference type="FunFam" id="3.30.420.10:FF:000032">
    <property type="entry name" value="Retrovirus-related Pol polyprotein from transposon 297-like Protein"/>
    <property type="match status" value="1"/>
</dbReference>
<dbReference type="Pfam" id="PF00078">
    <property type="entry name" value="RVT_1"/>
    <property type="match status" value="1"/>
</dbReference>
<dbReference type="InterPro" id="IPR041373">
    <property type="entry name" value="RT_RNaseH"/>
</dbReference>
<dbReference type="InterPro" id="IPR043128">
    <property type="entry name" value="Rev_trsase/Diguanyl_cyclase"/>
</dbReference>
<dbReference type="GO" id="GO:0003723">
    <property type="term" value="F:RNA binding"/>
    <property type="evidence" value="ECO:0007669"/>
    <property type="project" value="UniProtKB-KW"/>
</dbReference>
<keyword evidence="9" id="KW-0378">Hydrolase</keyword>
<evidence type="ECO:0000259" key="22">
    <source>
        <dbReference type="PROSITE" id="PS50994"/>
    </source>
</evidence>
<keyword evidence="10" id="KW-0460">Magnesium</keyword>
<evidence type="ECO:0000256" key="12">
    <source>
        <dbReference type="ARBA" id="ARBA00022908"/>
    </source>
</evidence>
<dbReference type="GO" id="GO:0006508">
    <property type="term" value="P:proteolysis"/>
    <property type="evidence" value="ECO:0007669"/>
    <property type="project" value="UniProtKB-KW"/>
</dbReference>
<dbReference type="InterPro" id="IPR023779">
    <property type="entry name" value="Chromodomain_CS"/>
</dbReference>
<keyword evidence="15" id="KW-0238">DNA-binding</keyword>
<keyword evidence="11" id="KW-0694">RNA-binding</keyword>
<dbReference type="InterPro" id="IPR056924">
    <property type="entry name" value="SH3_Tf2-1"/>
</dbReference>
<dbReference type="SUPFAM" id="SSF53098">
    <property type="entry name" value="Ribonuclease H-like"/>
    <property type="match status" value="1"/>
</dbReference>
<dbReference type="GO" id="GO:0003887">
    <property type="term" value="F:DNA-directed DNA polymerase activity"/>
    <property type="evidence" value="ECO:0007669"/>
    <property type="project" value="UniProtKB-KW"/>
</dbReference>
<dbReference type="SUPFAM" id="SSF56672">
    <property type="entry name" value="DNA/RNA polymerases"/>
    <property type="match status" value="1"/>
</dbReference>
<keyword evidence="14" id="KW-0239">DNA-directed DNA polymerase</keyword>
<dbReference type="InterPro" id="IPR043502">
    <property type="entry name" value="DNA/RNA_pol_sf"/>
</dbReference>
<keyword evidence="17" id="KW-0539">Nucleus</keyword>
<evidence type="ECO:0000256" key="11">
    <source>
        <dbReference type="ARBA" id="ARBA00022884"/>
    </source>
</evidence>
<dbReference type="Gene3D" id="2.40.50.40">
    <property type="match status" value="1"/>
</dbReference>
<proteinExistence type="predicted"/>
<dbReference type="SUPFAM" id="SSF54160">
    <property type="entry name" value="Chromo domain-like"/>
    <property type="match status" value="1"/>
</dbReference>
<evidence type="ECO:0000256" key="13">
    <source>
        <dbReference type="ARBA" id="ARBA00022918"/>
    </source>
</evidence>
<dbReference type="GO" id="GO:0003964">
    <property type="term" value="F:RNA-directed DNA polymerase activity"/>
    <property type="evidence" value="ECO:0007669"/>
    <property type="project" value="UniProtKB-KW"/>
</dbReference>
<dbReference type="GO" id="GO:0003677">
    <property type="term" value="F:DNA binding"/>
    <property type="evidence" value="ECO:0007669"/>
    <property type="project" value="UniProtKB-KW"/>
</dbReference>
<dbReference type="EMBL" id="SEKV01000974">
    <property type="protein sequence ID" value="TFY52449.1"/>
    <property type="molecule type" value="Genomic_DNA"/>
</dbReference>
<evidence type="ECO:0000256" key="10">
    <source>
        <dbReference type="ARBA" id="ARBA00022842"/>
    </source>
</evidence>
<dbReference type="FunFam" id="3.10.10.10:FF:000007">
    <property type="entry name" value="Retrovirus-related Pol polyprotein from transposon 17.6-like Protein"/>
    <property type="match status" value="1"/>
</dbReference>
<dbReference type="GO" id="GO:0004519">
    <property type="term" value="F:endonuclease activity"/>
    <property type="evidence" value="ECO:0007669"/>
    <property type="project" value="UniProtKB-KW"/>
</dbReference>
<dbReference type="GO" id="GO:0005634">
    <property type="term" value="C:nucleus"/>
    <property type="evidence" value="ECO:0007669"/>
    <property type="project" value="UniProtKB-SubCell"/>
</dbReference>
<sequence>MLHPTVIGRADSGADISLVSQEYLESLPEASRPKIRQGLRMNLFQLTGGFRIAGYVQTQVYVESEQGHILKMTAECYVVPGMSTPLLLGEDFHVNYELGVSRSVLEGSAIQVGDTGYTIAASSAVKNERPKLKILTKAAEASFVKAKTHRRCKADRHRERLKRERPSALAAQDVRIAPHSCARVPLRASFNVHESWFIEKTVLGQADGSFLLTTPTLIDQEHAFVSVTNPNDRPYIVREGDALGLLHPPSEFFAPSDPQLLAHALSVQSYIKESVTSPEAAEQPPPEAETPDDQWGPKTAELPELENYPSEKLEELLDIGPEWPPELRKELLATLRRHQAAFAFDGRLGQNPTAVDIKLAPDTRPISLPMYTASPAKREPVGRSGLDRLPQWKAPIALSGAQVLTSLDALSGFTQLSVNEDDREKTAFRTHKGLYQFKRLPFGLRNGPSAFQRVMQGVLAPYLWLFALVYIDDIVIYSKSWSEHISHLDKVLSSITASGITLSPPKCHFGYTSILLLGQKVSRLGFSTHQEKVRAVTELARPQRVSDLQTFLGMTVYFSSYIPYYSFIASPLFELLRKDKKWEWSADCENAWQRAKESLQSAPVLAHASPGQPYRLYTDASDIALGACLQQVQPIQVRDLRGTRAYDRLAKAHRDGVSPPSLVTKLSKKIDDTPEPEPWSSTLDDTTVYVERVIAYWSRSCKPAERNYSATEREALAAKEGLVRFQPFIEGEKVTLITDHAALQWARTYENANRRLAAWGAVFAAYLPDLDIVHRAGRVHSNVDPLSRLPREPPAHDSPTTDASIPIVPELDENQDARPVADRLPAARMTATATICYWDDVLEAPTSGLQANDSGIRVGGGYRITTDGNELEDDSGYLNVAHAGDEPPQGLTDRVAAPVSTRARNRHTRTSGTPSSPPPAAETPKEPDEHDPSAPAGFDDTGESDENIPSAHPDREDLYETQVHLSRPTLLAEFSKEYRDKFIAGYSKDAFFRDKWKKTSNSDLPHFAGQCFFKDDSGLLYLKTGSDPARLCIPRPEVVPLIARLHNSPYEAAHEGAAKLIQCMNSKFFWPTLRKDVRDYATTCDVCQKTKTDHRAKAGLLRPNPVPNRPFEWISFDLITGLPPSDGFDAIFVLVDRCTKYGLFVPCSSSMNTVEFAHLFVLQVIFRFGIPDHIISDRDGRWISEFWRSVAAELDIHLCLSSSHHPQHDGQTEIVNQRIETMLRAYIQGDRNSWAKWLPALAHAYNSSVHSTTGYSPYFLLYGFEPKGALDFVSNNNRYEERPQLVSERATDFVTNMESHRQRARDAIAIAAEEKARYYNQGRRAETFPVGSRVLVNPHSLELVDVKGTGKKLVQRMLGPFTVQEQVNPLVYRLSIPDTYPMNPVLNIEHLRRYREPDASTMPEGRPILPDPRNSELLATEEYEVDRLVSWRRNKTRGNRLEYLVRWKGYSPVHDTWEPASHLRNAHEILRQFKQAHHLTR</sequence>
<dbReference type="InterPro" id="IPR041588">
    <property type="entry name" value="Integrase_H2C2"/>
</dbReference>
<evidence type="ECO:0000256" key="15">
    <source>
        <dbReference type="ARBA" id="ARBA00023125"/>
    </source>
</evidence>
<reference evidence="23 24" key="1">
    <citation type="submission" date="2019-01" db="EMBL/GenBank/DDBJ databases">
        <title>Genome sequencing of the rare red list fungi Fomitopsis rosea.</title>
        <authorList>
            <person name="Buettner E."/>
            <person name="Kellner H."/>
        </authorList>
    </citation>
    <scope>NUCLEOTIDE SEQUENCE [LARGE SCALE GENOMIC DNA]</scope>
    <source>
        <strain evidence="23 24">DSM 105464</strain>
    </source>
</reference>
<dbReference type="Proteomes" id="UP000298390">
    <property type="component" value="Unassembled WGS sequence"/>
</dbReference>
<dbReference type="InterPro" id="IPR023780">
    <property type="entry name" value="Chromo_domain"/>
</dbReference>
<dbReference type="InterPro" id="IPR016197">
    <property type="entry name" value="Chromo-like_dom_sf"/>
</dbReference>
<dbReference type="GO" id="GO:0004190">
    <property type="term" value="F:aspartic-type endopeptidase activity"/>
    <property type="evidence" value="ECO:0007669"/>
    <property type="project" value="UniProtKB-KW"/>
</dbReference>
<evidence type="ECO:0000259" key="21">
    <source>
        <dbReference type="PROSITE" id="PS50878"/>
    </source>
</evidence>
<feature type="domain" description="Chromo" evidence="20">
    <location>
        <begin position="1423"/>
        <end position="1481"/>
    </location>
</feature>
<dbReference type="GO" id="GO:0006338">
    <property type="term" value="P:chromatin remodeling"/>
    <property type="evidence" value="ECO:0007669"/>
    <property type="project" value="UniProtKB-ARBA"/>
</dbReference>
<comment type="caution">
    <text evidence="23">The sequence shown here is derived from an EMBL/GenBank/DDBJ whole genome shotgun (WGS) entry which is preliminary data.</text>
</comment>
<feature type="domain" description="Reverse transcriptase" evidence="21">
    <location>
        <begin position="336"/>
        <end position="556"/>
    </location>
</feature>
<evidence type="ECO:0000256" key="1">
    <source>
        <dbReference type="ARBA" id="ARBA00004123"/>
    </source>
</evidence>
<evidence type="ECO:0000256" key="18">
    <source>
        <dbReference type="ARBA" id="ARBA00023268"/>
    </source>
</evidence>
<dbReference type="PANTHER" id="PTHR37984">
    <property type="entry name" value="PROTEIN CBG26694"/>
    <property type="match status" value="1"/>
</dbReference>
<keyword evidence="3" id="KW-0808">Transferase</keyword>
<evidence type="ECO:0008006" key="25">
    <source>
        <dbReference type="Google" id="ProtNLM"/>
    </source>
</evidence>
<dbReference type="Gene3D" id="3.10.10.10">
    <property type="entry name" value="HIV Type 1 Reverse Transcriptase, subunit A, domain 1"/>
    <property type="match status" value="1"/>
</dbReference>
<dbReference type="Pfam" id="PF00385">
    <property type="entry name" value="Chromo"/>
    <property type="match status" value="1"/>
</dbReference>
<dbReference type="InterPro" id="IPR000953">
    <property type="entry name" value="Chromo/chromo_shadow_dom"/>
</dbReference>
<dbReference type="InterPro" id="IPR000477">
    <property type="entry name" value="RT_dom"/>
</dbReference>
<keyword evidence="7" id="KW-0064">Aspartyl protease</keyword>
<evidence type="ECO:0000256" key="9">
    <source>
        <dbReference type="ARBA" id="ARBA00022801"/>
    </source>
</evidence>
<dbReference type="Gene3D" id="1.10.340.70">
    <property type="match status" value="1"/>
</dbReference>
<keyword evidence="2" id="KW-0645">Protease</keyword>
<dbReference type="Gene3D" id="3.30.70.270">
    <property type="match status" value="2"/>
</dbReference>
<dbReference type="GO" id="GO:0006310">
    <property type="term" value="P:DNA recombination"/>
    <property type="evidence" value="ECO:0007669"/>
    <property type="project" value="UniProtKB-KW"/>
</dbReference>
<keyword evidence="13" id="KW-0695">RNA-directed DNA polymerase</keyword>